<proteinExistence type="inferred from homology"/>
<evidence type="ECO:0000313" key="6">
    <source>
        <dbReference type="EMBL" id="KND04691.1"/>
    </source>
</evidence>
<dbReference type="Pfam" id="PF13339">
    <property type="entry name" value="AATF-Che1"/>
    <property type="match status" value="1"/>
</dbReference>
<dbReference type="InterPro" id="IPR039223">
    <property type="entry name" value="AATF/Bfr2"/>
</dbReference>
<dbReference type="InParanoid" id="A0A0L0HTM5"/>
<dbReference type="AlphaFoldDB" id="A0A0L0HTM5"/>
<evidence type="ECO:0000256" key="3">
    <source>
        <dbReference type="SAM" id="MobiDB-lite"/>
    </source>
</evidence>
<dbReference type="VEuPathDB" id="FungiDB:SPPG_00402"/>
<keyword evidence="7" id="KW-1185">Reference proteome</keyword>
<feature type="compositionally biased region" description="Acidic residues" evidence="3">
    <location>
        <begin position="83"/>
        <end position="118"/>
    </location>
</feature>
<gene>
    <name evidence="6" type="ORF">SPPG_00402</name>
</gene>
<reference evidence="6 7" key="1">
    <citation type="submission" date="2009-08" db="EMBL/GenBank/DDBJ databases">
        <title>The Genome Sequence of Spizellomyces punctatus strain DAOM BR117.</title>
        <authorList>
            <consortium name="The Broad Institute Genome Sequencing Platform"/>
            <person name="Russ C."/>
            <person name="Cuomo C."/>
            <person name="Shea T."/>
            <person name="Young S.K."/>
            <person name="Zeng Q."/>
            <person name="Koehrsen M."/>
            <person name="Haas B."/>
            <person name="Borodovsky M."/>
            <person name="Guigo R."/>
            <person name="Alvarado L."/>
            <person name="Berlin A."/>
            <person name="Bochicchio J."/>
            <person name="Borenstein D."/>
            <person name="Chapman S."/>
            <person name="Chen Z."/>
            <person name="Engels R."/>
            <person name="Freedman E."/>
            <person name="Gellesch M."/>
            <person name="Goldberg J."/>
            <person name="Griggs A."/>
            <person name="Gujja S."/>
            <person name="Heiman D."/>
            <person name="Hepburn T."/>
            <person name="Howarth C."/>
            <person name="Jen D."/>
            <person name="Larson L."/>
            <person name="Lewis B."/>
            <person name="Mehta T."/>
            <person name="Park D."/>
            <person name="Pearson M."/>
            <person name="Roberts A."/>
            <person name="Saif S."/>
            <person name="Shenoy N."/>
            <person name="Sisk P."/>
            <person name="Stolte C."/>
            <person name="Sykes S."/>
            <person name="Thomson T."/>
            <person name="Walk T."/>
            <person name="White J."/>
            <person name="Yandava C."/>
            <person name="Burger G."/>
            <person name="Gray M.W."/>
            <person name="Holland P.W.H."/>
            <person name="King N."/>
            <person name="Lang F.B.F."/>
            <person name="Roger A.J."/>
            <person name="Ruiz-Trillo I."/>
            <person name="Lander E."/>
            <person name="Nusbaum C."/>
        </authorList>
    </citation>
    <scope>NUCLEOTIDE SEQUENCE [LARGE SCALE GENOMIC DNA]</scope>
    <source>
        <strain evidence="6 7">DAOM BR117</strain>
    </source>
</reference>
<feature type="region of interest" description="Disordered" evidence="3">
    <location>
        <begin position="56"/>
        <end position="162"/>
    </location>
</feature>
<feature type="region of interest" description="Disordered" evidence="3">
    <location>
        <begin position="380"/>
        <end position="403"/>
    </location>
</feature>
<dbReference type="InterPro" id="IPR012617">
    <property type="entry name" value="AATF_C"/>
</dbReference>
<evidence type="ECO:0000256" key="1">
    <source>
        <dbReference type="ARBA" id="ARBA00008966"/>
    </source>
</evidence>
<evidence type="ECO:0000256" key="2">
    <source>
        <dbReference type="ARBA" id="ARBA00013850"/>
    </source>
</evidence>
<dbReference type="STRING" id="645134.A0A0L0HTM5"/>
<dbReference type="PANTHER" id="PTHR15565:SF0">
    <property type="entry name" value="PROTEIN AATF"/>
    <property type="match status" value="1"/>
</dbReference>
<feature type="region of interest" description="Disordered" evidence="3">
    <location>
        <begin position="1"/>
        <end position="24"/>
    </location>
</feature>
<dbReference type="eggNOG" id="KOG2773">
    <property type="taxonomic scope" value="Eukaryota"/>
</dbReference>
<protein>
    <recommendedName>
        <fullName evidence="2">Protein BFR2</fullName>
    </recommendedName>
</protein>
<evidence type="ECO:0000313" key="7">
    <source>
        <dbReference type="Proteomes" id="UP000053201"/>
    </source>
</evidence>
<name>A0A0L0HTM5_SPIPD</name>
<dbReference type="Pfam" id="PF08164">
    <property type="entry name" value="TRAUB"/>
    <property type="match status" value="1"/>
</dbReference>
<sequence>MTLLESLLDEISSTTPVDFDPEKASADAIGLGAESNSEAEGEDATATEHYVAVGRGKIRNQLGIDLEDPKYAGRKVSRKKAFEEEEEEEEDESEFLDSQDVDGEFDSEGDEEGSELDAMDIAKPSEDEEDGEEEDMQYDESDSHDTDEDEEGEEEDDKSNGVAEARLAKELEQLEVEEKKLIKSMSVSAKADVEKGQHVRAQISLWDSLLDGRIRIQRAVAVANRFPKPDVYQDFLADKTSQTAVLDGIATASQELVTLVDELLDLRTALIANNEHVAEVVKSASNPRKRKRDHTNPSVLIQSIWQDIEPLDREFKDYRDKTIDKWNNKVQLASGIPLQKKFKAINQSTLSQIKQILGDKDRLIKRTQLRRSDYRCLGETEKSEAEDQEKEVSEGKGDAHLSNHDAEIFDDGDYYQQLLKELIETRMADTDDPVLLGMKFAQLKQLQQKQKKKKKVDTKASKGRKIRYHVHEKLQNFMAPEPKGTWHEEMVDELFAALLGQANQEGSMKEIGVVQEGTNLQSADGLKILVG</sequence>
<evidence type="ECO:0000259" key="4">
    <source>
        <dbReference type="Pfam" id="PF08164"/>
    </source>
</evidence>
<dbReference type="FunCoup" id="A0A0L0HTM5">
    <property type="interactions" value="536"/>
</dbReference>
<dbReference type="InterPro" id="IPR025160">
    <property type="entry name" value="AATF"/>
</dbReference>
<dbReference type="RefSeq" id="XP_016612730.1">
    <property type="nucleotide sequence ID" value="XM_016748730.1"/>
</dbReference>
<dbReference type="PANTHER" id="PTHR15565">
    <property type="entry name" value="AATF PROTEIN APOPTOSIS ANTAGONIZING TRANSCRIPTION FACTOR"/>
    <property type="match status" value="1"/>
</dbReference>
<organism evidence="6 7">
    <name type="scientific">Spizellomyces punctatus (strain DAOM BR117)</name>
    <dbReference type="NCBI Taxonomy" id="645134"/>
    <lineage>
        <taxon>Eukaryota</taxon>
        <taxon>Fungi</taxon>
        <taxon>Fungi incertae sedis</taxon>
        <taxon>Chytridiomycota</taxon>
        <taxon>Chytridiomycota incertae sedis</taxon>
        <taxon>Chytridiomycetes</taxon>
        <taxon>Spizellomycetales</taxon>
        <taxon>Spizellomycetaceae</taxon>
        <taxon>Spizellomyces</taxon>
    </lineage>
</organism>
<dbReference type="OMA" id="INFMAPN"/>
<dbReference type="GO" id="GO:0005730">
    <property type="term" value="C:nucleolus"/>
    <property type="evidence" value="ECO:0007669"/>
    <property type="project" value="TreeGrafter"/>
</dbReference>
<dbReference type="OrthoDB" id="5783963at2759"/>
<dbReference type="EMBL" id="KQ257450">
    <property type="protein sequence ID" value="KND04691.1"/>
    <property type="molecule type" value="Genomic_DNA"/>
</dbReference>
<evidence type="ECO:0000259" key="5">
    <source>
        <dbReference type="Pfam" id="PF13339"/>
    </source>
</evidence>
<accession>A0A0L0HTM5</accession>
<dbReference type="GO" id="GO:0000462">
    <property type="term" value="P:maturation of SSU-rRNA from tricistronic rRNA transcript (SSU-rRNA, 5.8S rRNA, LSU-rRNA)"/>
    <property type="evidence" value="ECO:0007669"/>
    <property type="project" value="TreeGrafter"/>
</dbReference>
<dbReference type="GeneID" id="27684131"/>
<feature type="compositionally biased region" description="Acidic residues" evidence="3">
    <location>
        <begin position="126"/>
        <end position="157"/>
    </location>
</feature>
<feature type="domain" description="AATF leucine zipper-containing" evidence="5">
    <location>
        <begin position="192"/>
        <end position="329"/>
    </location>
</feature>
<feature type="domain" description="Apoptosis-antagonizing transcription factor C-terminal" evidence="4">
    <location>
        <begin position="415"/>
        <end position="499"/>
    </location>
</feature>
<dbReference type="Proteomes" id="UP000053201">
    <property type="component" value="Unassembled WGS sequence"/>
</dbReference>
<comment type="similarity">
    <text evidence="1">Belongs to the AATF family.</text>
</comment>